<dbReference type="GO" id="GO:0008168">
    <property type="term" value="F:methyltransferase activity"/>
    <property type="evidence" value="ECO:0007669"/>
    <property type="project" value="UniProtKB-KW"/>
</dbReference>
<dbReference type="GO" id="GO:0032259">
    <property type="term" value="P:methylation"/>
    <property type="evidence" value="ECO:0007669"/>
    <property type="project" value="UniProtKB-KW"/>
</dbReference>
<evidence type="ECO:0000313" key="12">
    <source>
        <dbReference type="Proteomes" id="UP000253083"/>
    </source>
</evidence>
<dbReference type="Gene3D" id="3.50.50.60">
    <property type="entry name" value="FAD/NAD(P)-binding domain"/>
    <property type="match status" value="1"/>
</dbReference>
<keyword evidence="6" id="KW-0819">tRNA processing</keyword>
<reference evidence="11 12" key="1">
    <citation type="submission" date="2018-06" db="EMBL/GenBank/DDBJ databases">
        <title>Genomic Encyclopedia of Type Strains, Phase IV (KMG-IV): sequencing the most valuable type-strain genomes for metagenomic binning, comparative biology and taxonomic classification.</title>
        <authorList>
            <person name="Goeker M."/>
        </authorList>
    </citation>
    <scope>NUCLEOTIDE SEQUENCE [LARGE SCALE GENOMIC DNA]</scope>
    <source>
        <strain evidence="11 12">DSM 24032</strain>
    </source>
</reference>
<keyword evidence="2" id="KW-0489">Methyltransferase</keyword>
<dbReference type="Pfam" id="PF01266">
    <property type="entry name" value="DAO"/>
    <property type="match status" value="1"/>
</dbReference>
<evidence type="ECO:0000313" key="11">
    <source>
        <dbReference type="EMBL" id="RBP49599.1"/>
    </source>
</evidence>
<evidence type="ECO:0000256" key="9">
    <source>
        <dbReference type="ARBA" id="ARBA00023268"/>
    </source>
</evidence>
<name>A0A395JIJ8_9GAMM</name>
<evidence type="ECO:0000256" key="8">
    <source>
        <dbReference type="ARBA" id="ARBA00023002"/>
    </source>
</evidence>
<dbReference type="Gene3D" id="3.30.9.10">
    <property type="entry name" value="D-Amino Acid Oxidase, subunit A, domain 2"/>
    <property type="match status" value="1"/>
</dbReference>
<dbReference type="PANTHER" id="PTHR13847">
    <property type="entry name" value="SARCOSINE DEHYDROGENASE-RELATED"/>
    <property type="match status" value="1"/>
</dbReference>
<evidence type="ECO:0000256" key="6">
    <source>
        <dbReference type="ARBA" id="ARBA00022694"/>
    </source>
</evidence>
<keyword evidence="5" id="KW-0949">S-adenosyl-L-methionine</keyword>
<organism evidence="11 12">
    <name type="scientific">Arenicella xantha</name>
    <dbReference type="NCBI Taxonomy" id="644221"/>
    <lineage>
        <taxon>Bacteria</taxon>
        <taxon>Pseudomonadati</taxon>
        <taxon>Pseudomonadota</taxon>
        <taxon>Gammaproteobacteria</taxon>
        <taxon>Arenicellales</taxon>
        <taxon>Arenicellaceae</taxon>
        <taxon>Arenicella</taxon>
    </lineage>
</organism>
<gene>
    <name evidence="11" type="ORF">DFR28_10324</name>
</gene>
<dbReference type="OrthoDB" id="214253at2"/>
<comment type="caution">
    <text evidence="11">The sequence shown here is derived from an EMBL/GenBank/DDBJ whole genome shotgun (WGS) entry which is preliminary data.</text>
</comment>
<dbReference type="GO" id="GO:0016491">
    <property type="term" value="F:oxidoreductase activity"/>
    <property type="evidence" value="ECO:0007669"/>
    <property type="project" value="UniProtKB-KW"/>
</dbReference>
<keyword evidence="4" id="KW-0808">Transferase</keyword>
<feature type="domain" description="FAD dependent oxidoreductase" evidence="10">
    <location>
        <begin position="7"/>
        <end position="329"/>
    </location>
</feature>
<protein>
    <submittedName>
        <fullName evidence="11">Glycine/D-amino acid oxidase-like deaminating enzyme</fullName>
    </submittedName>
</protein>
<evidence type="ECO:0000256" key="7">
    <source>
        <dbReference type="ARBA" id="ARBA00022827"/>
    </source>
</evidence>
<keyword evidence="7" id="KW-0274">FAD</keyword>
<dbReference type="RefSeq" id="WP_113954608.1">
    <property type="nucleotide sequence ID" value="NZ_QNRT01000003.1"/>
</dbReference>
<dbReference type="GO" id="GO:0005737">
    <property type="term" value="C:cytoplasm"/>
    <property type="evidence" value="ECO:0007669"/>
    <property type="project" value="TreeGrafter"/>
</dbReference>
<evidence type="ECO:0000256" key="2">
    <source>
        <dbReference type="ARBA" id="ARBA00022603"/>
    </source>
</evidence>
<evidence type="ECO:0000259" key="10">
    <source>
        <dbReference type="Pfam" id="PF01266"/>
    </source>
</evidence>
<evidence type="ECO:0000256" key="3">
    <source>
        <dbReference type="ARBA" id="ARBA00022630"/>
    </source>
</evidence>
<dbReference type="Proteomes" id="UP000253083">
    <property type="component" value="Unassembled WGS sequence"/>
</dbReference>
<dbReference type="InParanoid" id="A0A395JIJ8"/>
<keyword evidence="12" id="KW-1185">Reference proteome</keyword>
<dbReference type="AlphaFoldDB" id="A0A395JIJ8"/>
<keyword evidence="1" id="KW-0963">Cytoplasm</keyword>
<dbReference type="EMBL" id="QNRT01000003">
    <property type="protein sequence ID" value="RBP49599.1"/>
    <property type="molecule type" value="Genomic_DNA"/>
</dbReference>
<dbReference type="PANTHER" id="PTHR13847:SF283">
    <property type="entry name" value="TRNA 5-METHYLAMINOMETHYL-2-THIOURIDINE BIOSYNTHESIS BIFUNCTIONAL PROTEIN MNMC"/>
    <property type="match status" value="1"/>
</dbReference>
<dbReference type="GO" id="GO:0008033">
    <property type="term" value="P:tRNA processing"/>
    <property type="evidence" value="ECO:0007669"/>
    <property type="project" value="UniProtKB-KW"/>
</dbReference>
<dbReference type="SUPFAM" id="SSF51971">
    <property type="entry name" value="Nucleotide-binding domain"/>
    <property type="match status" value="1"/>
</dbReference>
<keyword evidence="3" id="KW-0285">Flavoprotein</keyword>
<proteinExistence type="predicted"/>
<evidence type="ECO:0000256" key="1">
    <source>
        <dbReference type="ARBA" id="ARBA00022490"/>
    </source>
</evidence>
<accession>A0A395JIJ8</accession>
<dbReference type="InterPro" id="IPR006076">
    <property type="entry name" value="FAD-dep_OxRdtase"/>
</dbReference>
<dbReference type="InterPro" id="IPR036188">
    <property type="entry name" value="FAD/NAD-bd_sf"/>
</dbReference>
<evidence type="ECO:0000256" key="5">
    <source>
        <dbReference type="ARBA" id="ARBA00022691"/>
    </source>
</evidence>
<keyword evidence="9" id="KW-0511">Multifunctional enzyme</keyword>
<sequence>MPQAQTDFLLIGQGIAGSILAFSLLRAGYSVRVIDNHHKGSASQVAAGIINPVTGHRLNITDRFEEYSKYAEHWYTSLEQELGAVFYRPIKQQRLIKNAGQASYFTQRLTQADYQTILSRSSQSPFSDNALACADVARTAVVDTVAMVASVKQALLARAVYHSEHFDYSKLSITEHQCHYQDWQAKHIIFCEGYQAINNPWLKDLPFKLAKGEIITVKTEQPNDRMLSWGNWLVPAADKPNYAKLGANYAWNDVSLETDPAIQQSLLDSLSLHTGQTASVVQHQVGIRPTTAQRQPFIGPLTNLPNTYCFNGFGSKGCLTIPYYAATLCEHLQHGTELSKELSQWL</sequence>
<evidence type="ECO:0000256" key="4">
    <source>
        <dbReference type="ARBA" id="ARBA00022679"/>
    </source>
</evidence>
<keyword evidence="8" id="KW-0560">Oxidoreductase</keyword>